<dbReference type="AlphaFoldDB" id="A0A1S2MCG2"/>
<organism evidence="2 3">
    <name type="scientific">Anaerobacillus alkalidiazotrophicus</name>
    <dbReference type="NCBI Taxonomy" id="472963"/>
    <lineage>
        <taxon>Bacteria</taxon>
        <taxon>Bacillati</taxon>
        <taxon>Bacillota</taxon>
        <taxon>Bacilli</taxon>
        <taxon>Bacillales</taxon>
        <taxon>Bacillaceae</taxon>
        <taxon>Anaerobacillus</taxon>
    </lineage>
</organism>
<reference evidence="2 3" key="1">
    <citation type="submission" date="2016-10" db="EMBL/GenBank/DDBJ databases">
        <title>Draft genome sequences of four alkaliphilic bacteria belonging to the Anaerobacillus genus.</title>
        <authorList>
            <person name="Bassil N.M."/>
            <person name="Lloyd J.R."/>
        </authorList>
    </citation>
    <scope>NUCLEOTIDE SEQUENCE [LARGE SCALE GENOMIC DNA]</scope>
    <source>
        <strain evidence="2 3">DSM 22531</strain>
    </source>
</reference>
<feature type="transmembrane region" description="Helical" evidence="1">
    <location>
        <begin position="47"/>
        <end position="73"/>
    </location>
</feature>
<dbReference type="Pfam" id="PF04854">
    <property type="entry name" value="DUF624"/>
    <property type="match status" value="1"/>
</dbReference>
<keyword evidence="1" id="KW-0472">Membrane</keyword>
<feature type="transmembrane region" description="Helical" evidence="1">
    <location>
        <begin position="166"/>
        <end position="190"/>
    </location>
</feature>
<keyword evidence="3" id="KW-1185">Reference proteome</keyword>
<keyword evidence="1" id="KW-0812">Transmembrane</keyword>
<feature type="transmembrane region" description="Helical" evidence="1">
    <location>
        <begin position="102"/>
        <end position="122"/>
    </location>
</feature>
<sequence>MEKMMSGFYNVSEWIARFAVANVLWLIFTFPFGIVVVNVVLVDSYFFSLPIIVYLSLCFPLLVFPATTALFAVSRDWVIGQDQDNIIKKYWKYYEENYKTSVKIGVVLTIAWIVTIGDIYYFQKSVPVVMYFFVGLGLLLFVVSIHAFSVMAHFNIRVLDVMKKALLFSVVKPQISLFLIIVTAMILFVSVNYLRFLLLFFSFSFISFIATSLFLKMYSLFSIKKS</sequence>
<evidence type="ECO:0000313" key="2">
    <source>
        <dbReference type="EMBL" id="OIJ22428.1"/>
    </source>
</evidence>
<feature type="transmembrane region" description="Helical" evidence="1">
    <location>
        <begin position="196"/>
        <end position="215"/>
    </location>
</feature>
<evidence type="ECO:0008006" key="4">
    <source>
        <dbReference type="Google" id="ProtNLM"/>
    </source>
</evidence>
<dbReference type="InterPro" id="IPR006938">
    <property type="entry name" value="DUF624"/>
</dbReference>
<dbReference type="Proteomes" id="UP000180057">
    <property type="component" value="Unassembled WGS sequence"/>
</dbReference>
<dbReference type="RefSeq" id="WP_071388983.1">
    <property type="nucleotide sequence ID" value="NZ_MLQS01000001.1"/>
</dbReference>
<protein>
    <recommendedName>
        <fullName evidence="4">DUF624 domain-containing protein</fullName>
    </recommendedName>
</protein>
<name>A0A1S2MCG2_9BACI</name>
<comment type="caution">
    <text evidence="2">The sequence shown here is derived from an EMBL/GenBank/DDBJ whole genome shotgun (WGS) entry which is preliminary data.</text>
</comment>
<dbReference type="OrthoDB" id="2182676at2"/>
<dbReference type="STRING" id="472963.BKP45_07275"/>
<evidence type="ECO:0000256" key="1">
    <source>
        <dbReference type="SAM" id="Phobius"/>
    </source>
</evidence>
<accession>A0A1S2MCG2</accession>
<feature type="transmembrane region" description="Helical" evidence="1">
    <location>
        <begin position="128"/>
        <end position="154"/>
    </location>
</feature>
<dbReference type="EMBL" id="MLQS01000001">
    <property type="protein sequence ID" value="OIJ22428.1"/>
    <property type="molecule type" value="Genomic_DNA"/>
</dbReference>
<keyword evidence="1" id="KW-1133">Transmembrane helix</keyword>
<proteinExistence type="predicted"/>
<feature type="transmembrane region" description="Helical" evidence="1">
    <location>
        <begin position="20"/>
        <end position="41"/>
    </location>
</feature>
<evidence type="ECO:0000313" key="3">
    <source>
        <dbReference type="Proteomes" id="UP000180057"/>
    </source>
</evidence>
<gene>
    <name evidence="2" type="ORF">BKP45_07275</name>
</gene>